<evidence type="ECO:0000313" key="3">
    <source>
        <dbReference type="Proteomes" id="UP001597508"/>
    </source>
</evidence>
<dbReference type="Pfam" id="PF22322">
    <property type="entry name" value="DUF6973"/>
    <property type="match status" value="1"/>
</dbReference>
<comment type="caution">
    <text evidence="2">The sequence shown here is derived from an EMBL/GenBank/DDBJ whole genome shotgun (WGS) entry which is preliminary data.</text>
</comment>
<name>A0ABW5LQ95_9FLAO</name>
<reference evidence="3" key="1">
    <citation type="journal article" date="2019" name="Int. J. Syst. Evol. Microbiol.">
        <title>The Global Catalogue of Microorganisms (GCM) 10K type strain sequencing project: providing services to taxonomists for standard genome sequencing and annotation.</title>
        <authorList>
            <consortium name="The Broad Institute Genomics Platform"/>
            <consortium name="The Broad Institute Genome Sequencing Center for Infectious Disease"/>
            <person name="Wu L."/>
            <person name="Ma J."/>
        </authorList>
    </citation>
    <scope>NUCLEOTIDE SEQUENCE [LARGE SCALE GENOMIC DNA]</scope>
    <source>
        <strain evidence="3">KCTC 52127</strain>
    </source>
</reference>
<dbReference type="EMBL" id="JBHULH010000001">
    <property type="protein sequence ID" value="MFD2566143.1"/>
    <property type="molecule type" value="Genomic_DNA"/>
</dbReference>
<gene>
    <name evidence="2" type="ORF">ACFSRZ_02090</name>
</gene>
<keyword evidence="3" id="KW-1185">Reference proteome</keyword>
<sequence>MSFWKVIRGLEFRQVKSLAAWFLKHPLFMTSTIIATFSTYRISQREFPYIHGQHNKANAFRHALWNILIAKVSSRFSKNQEAVLQWTQRITDWHEDFSPNEEMAKLMDLHNNRIGRDLFDQLSKKNTSEIIAFMKEQLPRAAKVQEPAEFDSYIDQLVYLED</sequence>
<feature type="domain" description="DUF6973" evidence="1">
    <location>
        <begin position="20"/>
        <end position="139"/>
    </location>
</feature>
<accession>A0ABW5LQ95</accession>
<protein>
    <submittedName>
        <fullName evidence="2">DUF6973 domain-containing protein</fullName>
    </submittedName>
</protein>
<evidence type="ECO:0000313" key="2">
    <source>
        <dbReference type="EMBL" id="MFD2566143.1"/>
    </source>
</evidence>
<dbReference type="Proteomes" id="UP001597508">
    <property type="component" value="Unassembled WGS sequence"/>
</dbReference>
<dbReference type="RefSeq" id="WP_379664864.1">
    <property type="nucleotide sequence ID" value="NZ_JBHULH010000001.1"/>
</dbReference>
<proteinExistence type="predicted"/>
<evidence type="ECO:0000259" key="1">
    <source>
        <dbReference type="Pfam" id="PF22322"/>
    </source>
</evidence>
<dbReference type="InterPro" id="IPR054246">
    <property type="entry name" value="DUF6973"/>
</dbReference>
<organism evidence="2 3">
    <name type="scientific">Pseudotenacibaculum haliotis</name>
    <dbReference type="NCBI Taxonomy" id="1862138"/>
    <lineage>
        <taxon>Bacteria</taxon>
        <taxon>Pseudomonadati</taxon>
        <taxon>Bacteroidota</taxon>
        <taxon>Flavobacteriia</taxon>
        <taxon>Flavobacteriales</taxon>
        <taxon>Flavobacteriaceae</taxon>
        <taxon>Pseudotenacibaculum</taxon>
    </lineage>
</organism>